<evidence type="ECO:0000256" key="1">
    <source>
        <dbReference type="SAM" id="Coils"/>
    </source>
</evidence>
<feature type="transmembrane region" description="Helical" evidence="2">
    <location>
        <begin position="403"/>
        <end position="424"/>
    </location>
</feature>
<protein>
    <submittedName>
        <fullName evidence="3">Lipopolysaccharide biosynthesis protein</fullName>
    </submittedName>
</protein>
<keyword evidence="2" id="KW-1133">Transmembrane helix</keyword>
<proteinExistence type="predicted"/>
<name>B2A1C5_NATTJ</name>
<organism evidence="3 4">
    <name type="scientific">Natranaerobius thermophilus (strain ATCC BAA-1301 / DSM 18059 / JW/NM-WN-LF)</name>
    <dbReference type="NCBI Taxonomy" id="457570"/>
    <lineage>
        <taxon>Bacteria</taxon>
        <taxon>Bacillati</taxon>
        <taxon>Bacillota</taxon>
        <taxon>Clostridia</taxon>
        <taxon>Natranaerobiales</taxon>
        <taxon>Natranaerobiaceae</taxon>
        <taxon>Natranaerobius</taxon>
    </lineage>
</organism>
<dbReference type="STRING" id="457570.Nther_2500"/>
<evidence type="ECO:0000313" key="3">
    <source>
        <dbReference type="EMBL" id="ACB86063.1"/>
    </source>
</evidence>
<keyword evidence="1" id="KW-0175">Coiled coil</keyword>
<feature type="coiled-coil region" evidence="1">
    <location>
        <begin position="245"/>
        <end position="272"/>
    </location>
</feature>
<dbReference type="RefSeq" id="WP_012448907.1">
    <property type="nucleotide sequence ID" value="NC_010718.1"/>
</dbReference>
<dbReference type="InParanoid" id="B2A1C5"/>
<keyword evidence="2" id="KW-0812">Transmembrane</keyword>
<dbReference type="OrthoDB" id="2063805at2"/>
<feature type="transmembrane region" description="Helical" evidence="2">
    <location>
        <begin position="7"/>
        <end position="26"/>
    </location>
</feature>
<dbReference type="KEGG" id="nth:Nther_2500"/>
<evidence type="ECO:0000313" key="4">
    <source>
        <dbReference type="Proteomes" id="UP000001683"/>
    </source>
</evidence>
<dbReference type="eggNOG" id="COG3206">
    <property type="taxonomic scope" value="Bacteria"/>
</dbReference>
<dbReference type="HOGENOM" id="CLU_602471_0_0_9"/>
<keyword evidence="2" id="KW-0472">Membrane</keyword>
<keyword evidence="4" id="KW-1185">Reference proteome</keyword>
<sequence length="454" mass="51912">MLVFRQLKLIIAIIIVFLLLGLGYHFHSLGDSYSSVTANLMFENIHQGEYPDGSSFDKNDFLSDEVLEGALEETGLDDQLSRRELFLHLEVEGYIPEELRGRTSDAVDEFHPNEYRINIIDGEALDLSQEEQYQLLQAIVDQFEQAHGIELGMEHPLSDSFKSDVEEVLRDDYPFVPMVLEHQVNMLADNVEVYEMRNPSFQSQEHGYTFSDMAYHLEDLKETKIGEIRAIIKEHNLTTDPDVTLRRYQNLVEDLEVEIAEYEERSDYARDLLSQIEDGEFDLEEEYDIEEGEDSENIIQDLLRQDYIPELLERSLDAGVEAQALNVDLEYYRDIMEGIEAGDIAEGEEAEQAMQEVNEEIDGVLSDLDYYVQAVEDMRRELLAGEDTVQITQGPRERGVRSIIINLGLFGVMGAFAGLGAAIVKEYRRDISRVVSNQKDAFMDTGEKDNDKTG</sequence>
<dbReference type="AlphaFoldDB" id="B2A1C5"/>
<reference evidence="3 4" key="2">
    <citation type="journal article" date="2011" name="J. Bacteriol.">
        <title>Complete genome sequence of the anaerobic, halophilic alkalithermophile Natranaerobius thermophilus JW/NM-WN-LF.</title>
        <authorList>
            <person name="Zhao B."/>
            <person name="Mesbah N.M."/>
            <person name="Dalin E."/>
            <person name="Goodwin L."/>
            <person name="Nolan M."/>
            <person name="Pitluck S."/>
            <person name="Chertkov O."/>
            <person name="Brettin T.S."/>
            <person name="Han J."/>
            <person name="Larimer F.W."/>
            <person name="Land M.L."/>
            <person name="Hauser L."/>
            <person name="Kyrpides N."/>
            <person name="Wiegel J."/>
        </authorList>
    </citation>
    <scope>NUCLEOTIDE SEQUENCE [LARGE SCALE GENOMIC DNA]</scope>
    <source>
        <strain evidence="4">ATCC BAA-1301 / DSM 18059 / JW/NM-WN-LF</strain>
    </source>
</reference>
<dbReference type="EMBL" id="CP001034">
    <property type="protein sequence ID" value="ACB86063.1"/>
    <property type="molecule type" value="Genomic_DNA"/>
</dbReference>
<evidence type="ECO:0000256" key="2">
    <source>
        <dbReference type="SAM" id="Phobius"/>
    </source>
</evidence>
<reference evidence="3 4" key="1">
    <citation type="submission" date="2008-04" db="EMBL/GenBank/DDBJ databases">
        <title>Complete sequence of chromosome of Natranaerobius thermophilus JW/NM-WN-LF.</title>
        <authorList>
            <consortium name="US DOE Joint Genome Institute"/>
            <person name="Copeland A."/>
            <person name="Lucas S."/>
            <person name="Lapidus A."/>
            <person name="Glavina del Rio T."/>
            <person name="Dalin E."/>
            <person name="Tice H."/>
            <person name="Bruce D."/>
            <person name="Goodwin L."/>
            <person name="Pitluck S."/>
            <person name="Chertkov O."/>
            <person name="Brettin T."/>
            <person name="Detter J.C."/>
            <person name="Han C."/>
            <person name="Kuske C.R."/>
            <person name="Schmutz J."/>
            <person name="Larimer F."/>
            <person name="Land M."/>
            <person name="Hauser L."/>
            <person name="Kyrpides N."/>
            <person name="Lykidis A."/>
            <person name="Mesbah N.M."/>
            <person name="Wiegel J."/>
        </authorList>
    </citation>
    <scope>NUCLEOTIDE SEQUENCE [LARGE SCALE GENOMIC DNA]</scope>
    <source>
        <strain evidence="4">ATCC BAA-1301 / DSM 18059 / JW/NM-WN-LF</strain>
    </source>
</reference>
<dbReference type="Proteomes" id="UP000001683">
    <property type="component" value="Chromosome"/>
</dbReference>
<gene>
    <name evidence="3" type="ordered locus">Nther_2500</name>
</gene>
<accession>B2A1C5</accession>